<evidence type="ECO:0000313" key="2">
    <source>
        <dbReference type="EMBL" id="VAX15515.1"/>
    </source>
</evidence>
<proteinExistence type="predicted"/>
<name>A0A3B1CA11_9ZZZZ</name>
<gene>
    <name evidence="2" type="ORF">MNBD_NITROSPINAE01-928</name>
</gene>
<keyword evidence="1" id="KW-0472">Membrane</keyword>
<feature type="transmembrane region" description="Helical" evidence="1">
    <location>
        <begin position="316"/>
        <end position="337"/>
    </location>
</feature>
<keyword evidence="1" id="KW-1133">Transmembrane helix</keyword>
<feature type="transmembrane region" description="Helical" evidence="1">
    <location>
        <begin position="6"/>
        <end position="28"/>
    </location>
</feature>
<reference evidence="2" key="1">
    <citation type="submission" date="2018-06" db="EMBL/GenBank/DDBJ databases">
        <authorList>
            <person name="Zhirakovskaya E."/>
        </authorList>
    </citation>
    <scope>NUCLEOTIDE SEQUENCE</scope>
</reference>
<organism evidence="2">
    <name type="scientific">hydrothermal vent metagenome</name>
    <dbReference type="NCBI Taxonomy" id="652676"/>
    <lineage>
        <taxon>unclassified sequences</taxon>
        <taxon>metagenomes</taxon>
        <taxon>ecological metagenomes</taxon>
    </lineage>
</organism>
<sequence length="359" mass="40462">MGQFQARIVNTLLVVLAISAFMSIFLLIKSFNRDNHAARCWQMHVLLDNLHATATAHIWERGLGAIIIGSKNPDPVTLEEFRHYKLEASACTEVVQAMLEKFNFDSVDGFFQGLVADWENSQSSLALARERVLKKQITLDEWMSITSTNISNELEIGKLAIIPKDGDTQALFFPEYIRWHSTLITDFAGRERALVGYAIASNSPIDKALMKKLISYRGVVDQASTFFSDIKPIPTTPVELANAIDVYQKEFLGEYETLRARIYDDSNKKHAYFMDAALWFEKSSTAIDSAVGISDAIGDISHNIIDDLKVSSEKSLLMNIGLLMFVLGVFFFLFVLINRRVIEPVDTLIRIMRRGATHN</sequence>
<protein>
    <submittedName>
        <fullName evidence="2">Uncharacterized protein</fullName>
    </submittedName>
</protein>
<dbReference type="EMBL" id="UOGC01000011">
    <property type="protein sequence ID" value="VAX15515.1"/>
    <property type="molecule type" value="Genomic_DNA"/>
</dbReference>
<accession>A0A3B1CA11</accession>
<dbReference type="AlphaFoldDB" id="A0A3B1CA11"/>
<evidence type="ECO:0000256" key="1">
    <source>
        <dbReference type="SAM" id="Phobius"/>
    </source>
</evidence>
<keyword evidence="1" id="KW-0812">Transmembrane</keyword>